<dbReference type="SUPFAM" id="SSF56112">
    <property type="entry name" value="Protein kinase-like (PK-like)"/>
    <property type="match status" value="1"/>
</dbReference>
<feature type="domain" description="Protein kinase" evidence="1">
    <location>
        <begin position="50"/>
        <end position="363"/>
    </location>
</feature>
<dbReference type="InterPro" id="IPR051678">
    <property type="entry name" value="AGP_Transferase"/>
</dbReference>
<keyword evidence="3" id="KW-1185">Reference proteome</keyword>
<dbReference type="EMBL" id="CP042905">
    <property type="protein sequence ID" value="QEE16244.1"/>
    <property type="molecule type" value="Genomic_DNA"/>
</dbReference>
<gene>
    <name evidence="2" type="ORF">DSAG12_02074</name>
</gene>
<dbReference type="InterPro" id="IPR011009">
    <property type="entry name" value="Kinase-like_dom_sf"/>
</dbReference>
<organism evidence="2 3">
    <name type="scientific">Promethearchaeum syntrophicum</name>
    <dbReference type="NCBI Taxonomy" id="2594042"/>
    <lineage>
        <taxon>Archaea</taxon>
        <taxon>Promethearchaeati</taxon>
        <taxon>Promethearchaeota</taxon>
        <taxon>Promethearchaeia</taxon>
        <taxon>Promethearchaeales</taxon>
        <taxon>Promethearchaeaceae</taxon>
        <taxon>Promethearchaeum</taxon>
    </lineage>
</organism>
<dbReference type="OrthoDB" id="350437at2157"/>
<dbReference type="GO" id="GO:0004672">
    <property type="term" value="F:protein kinase activity"/>
    <property type="evidence" value="ECO:0007669"/>
    <property type="project" value="InterPro"/>
</dbReference>
<reference evidence="2 3" key="2">
    <citation type="journal article" date="2024" name="Int. J. Syst. Evol. Microbiol.">
        <title>Promethearchaeum syntrophicum gen. nov., sp. nov., an anaerobic, obligately syntrophic archaeon, the first isolate of the lineage 'Asgard' archaea, and proposal of the new archaeal phylum Promethearchaeota phyl. nov. and kingdom Promethearchaeati regn. nov.</title>
        <authorList>
            <person name="Imachi H."/>
            <person name="Nobu M.K."/>
            <person name="Kato S."/>
            <person name="Takaki Y."/>
            <person name="Miyazaki M."/>
            <person name="Miyata M."/>
            <person name="Ogawara M."/>
            <person name="Saito Y."/>
            <person name="Sakai S."/>
            <person name="Tahara Y.O."/>
            <person name="Takano Y."/>
            <person name="Tasumi E."/>
            <person name="Uematsu K."/>
            <person name="Yoshimura T."/>
            <person name="Itoh T."/>
            <person name="Ohkuma M."/>
            <person name="Takai K."/>
        </authorList>
    </citation>
    <scope>NUCLEOTIDE SEQUENCE [LARGE SCALE GENOMIC DNA]</scope>
    <source>
        <strain evidence="2 3">MK-D1</strain>
    </source>
</reference>
<protein>
    <submittedName>
        <fullName evidence="2">Phosphotransferase</fullName>
    </submittedName>
</protein>
<dbReference type="KEGG" id="psyt:DSAG12_02074"/>
<sequence>MEFDLHDETLVDKKIKKYLNSRKFFLLKSRKFFRKRGSDLANEEEKFLRIRKVKELAFGLNNVVYNLNVEFKLKNKIFDNRDYILRIYPDNNNIKKPSNEAKRIKDIQSLRIPKAKLYFFEKNLKHLGYRFLILEKLEGTPILESIANFSGTETQEFLADLARYLGTLHSIRSKMFDSYYLDDKLTRKMTYASYILNEVKLTLKNFSDLKLDSELSVDTRYLYKWCRGHNPLLNLEEYSLTHGDIRPSNIIVKNHKIKGLIDWEMSCYSDPAQDIGWSLYFFTLYENLKGSRGFFFSEYWKACQKYDVEARVYFYEVIVALKLYIYARWTEINQPEKYEKNKDFFSRVKIATPKYIERLTHRD</sequence>
<dbReference type="PROSITE" id="PS50011">
    <property type="entry name" value="PROTEIN_KINASE_DOM"/>
    <property type="match status" value="1"/>
</dbReference>
<accession>A0A5B9DAX0</accession>
<evidence type="ECO:0000313" key="3">
    <source>
        <dbReference type="Proteomes" id="UP000321408"/>
    </source>
</evidence>
<dbReference type="GeneID" id="41330063"/>
<dbReference type="InterPro" id="IPR002575">
    <property type="entry name" value="Aminoglycoside_PTrfase"/>
</dbReference>
<dbReference type="RefSeq" id="WP_147663122.1">
    <property type="nucleotide sequence ID" value="NZ_CP042905.2"/>
</dbReference>
<dbReference type="PANTHER" id="PTHR21310">
    <property type="entry name" value="AMINOGLYCOSIDE PHOSPHOTRANSFERASE-RELATED-RELATED"/>
    <property type="match status" value="1"/>
</dbReference>
<dbReference type="InterPro" id="IPR000719">
    <property type="entry name" value="Prot_kinase_dom"/>
</dbReference>
<proteinExistence type="predicted"/>
<name>A0A5B9DAX0_9ARCH</name>
<evidence type="ECO:0000313" key="2">
    <source>
        <dbReference type="EMBL" id="QEE16244.1"/>
    </source>
</evidence>
<dbReference type="Gene3D" id="3.90.1200.10">
    <property type="match status" value="1"/>
</dbReference>
<reference evidence="2 3" key="1">
    <citation type="journal article" date="2020" name="Nature">
        <title>Isolation of an archaeon at the prokaryote-eukaryote interface.</title>
        <authorList>
            <person name="Imachi H."/>
            <person name="Nobu M.K."/>
            <person name="Nakahara N."/>
            <person name="Morono Y."/>
            <person name="Ogawara M."/>
            <person name="Takaki Y."/>
            <person name="Takano Y."/>
            <person name="Uematsu K."/>
            <person name="Ikuta T."/>
            <person name="Ito M."/>
            <person name="Matsui Y."/>
            <person name="Miyazaki M."/>
            <person name="Murata K."/>
            <person name="Saito Y."/>
            <person name="Sakai S."/>
            <person name="Song C."/>
            <person name="Tasumi E."/>
            <person name="Yamanaka Y."/>
            <person name="Yamaguchi T."/>
            <person name="Kamagata Y."/>
            <person name="Tamaki H."/>
            <person name="Takai K."/>
        </authorList>
    </citation>
    <scope>NUCLEOTIDE SEQUENCE [LARGE SCALE GENOMIC DNA]</scope>
    <source>
        <strain evidence="2 3">MK-D1</strain>
    </source>
</reference>
<dbReference type="AlphaFoldDB" id="A0A5B9DAX0"/>
<dbReference type="Proteomes" id="UP000321408">
    <property type="component" value="Chromosome"/>
</dbReference>
<evidence type="ECO:0000259" key="1">
    <source>
        <dbReference type="PROSITE" id="PS50011"/>
    </source>
</evidence>
<dbReference type="Pfam" id="PF01636">
    <property type="entry name" value="APH"/>
    <property type="match status" value="1"/>
</dbReference>
<dbReference type="GO" id="GO:0005524">
    <property type="term" value="F:ATP binding"/>
    <property type="evidence" value="ECO:0007669"/>
    <property type="project" value="InterPro"/>
</dbReference>